<keyword evidence="2 5" id="KW-0560">Oxidoreductase</keyword>
<evidence type="ECO:0000259" key="8">
    <source>
        <dbReference type="Pfam" id="PF11890"/>
    </source>
</evidence>
<feature type="active site" evidence="5">
    <location>
        <position position="214"/>
    </location>
</feature>
<dbReference type="CDD" id="cd12158">
    <property type="entry name" value="ErythrP_dh"/>
    <property type="match status" value="1"/>
</dbReference>
<protein>
    <recommendedName>
        <fullName evidence="5">Erythronate-4-phosphate dehydrogenase</fullName>
        <ecNumber evidence="5">1.1.1.290</ecNumber>
    </recommendedName>
</protein>
<dbReference type="HAMAP" id="MF_01825">
    <property type="entry name" value="PdxB"/>
    <property type="match status" value="1"/>
</dbReference>
<dbReference type="NCBIfam" id="NF001309">
    <property type="entry name" value="PRK00257.1"/>
    <property type="match status" value="1"/>
</dbReference>
<comment type="caution">
    <text evidence="9">The sequence shown here is derived from an EMBL/GenBank/DDBJ whole genome shotgun (WGS) entry which is preliminary data.</text>
</comment>
<evidence type="ECO:0000256" key="5">
    <source>
        <dbReference type="HAMAP-Rule" id="MF_01825"/>
    </source>
</evidence>
<comment type="subcellular location">
    <subcellularLocation>
        <location evidence="5">Cytoplasm</location>
    </subcellularLocation>
</comment>
<comment type="function">
    <text evidence="5">Catalyzes the oxidation of erythronate-4-phosphate to 3-hydroxy-2-oxo-4-phosphonooxybutanoate.</text>
</comment>
<feature type="binding site" evidence="5">
    <location>
        <position position="238"/>
    </location>
    <ligand>
        <name>NAD(+)</name>
        <dbReference type="ChEBI" id="CHEBI:57540"/>
    </ligand>
</feature>
<dbReference type="InterPro" id="IPR006139">
    <property type="entry name" value="D-isomer_2_OHA_DH_cat_dom"/>
</dbReference>
<dbReference type="Gene3D" id="3.40.50.720">
    <property type="entry name" value="NAD(P)-binding Rossmann-like Domain"/>
    <property type="match status" value="2"/>
</dbReference>
<dbReference type="Pfam" id="PF00389">
    <property type="entry name" value="2-Hacid_dh"/>
    <property type="match status" value="1"/>
</dbReference>
<reference evidence="10" key="1">
    <citation type="journal article" date="2019" name="Int. J. Syst. Evol. Microbiol.">
        <title>The Global Catalogue of Microorganisms (GCM) 10K type strain sequencing project: providing services to taxonomists for standard genome sequencing and annotation.</title>
        <authorList>
            <consortium name="The Broad Institute Genomics Platform"/>
            <consortium name="The Broad Institute Genome Sequencing Center for Infectious Disease"/>
            <person name="Wu L."/>
            <person name="Ma J."/>
        </authorList>
    </citation>
    <scope>NUCLEOTIDE SEQUENCE [LARGE SCALE GENOMIC DNA]</scope>
    <source>
        <strain evidence="10">CCUG 60559</strain>
    </source>
</reference>
<feature type="domain" description="D-isomer specific 2-hydroxyacid dehydrogenase NAD-binding" evidence="7">
    <location>
        <begin position="114"/>
        <end position="262"/>
    </location>
</feature>
<keyword evidence="4 5" id="KW-0664">Pyridoxine biosynthesis</keyword>
<evidence type="ECO:0000313" key="10">
    <source>
        <dbReference type="Proteomes" id="UP001596506"/>
    </source>
</evidence>
<comment type="caution">
    <text evidence="5">Lacks conserved residue(s) required for the propagation of feature annotation.</text>
</comment>
<organism evidence="9 10">
    <name type="scientific">Marinobacter aromaticivorans</name>
    <dbReference type="NCBI Taxonomy" id="1494078"/>
    <lineage>
        <taxon>Bacteria</taxon>
        <taxon>Pseudomonadati</taxon>
        <taxon>Pseudomonadota</taxon>
        <taxon>Gammaproteobacteria</taxon>
        <taxon>Pseudomonadales</taxon>
        <taxon>Marinobacteraceae</taxon>
        <taxon>Marinobacter</taxon>
    </lineage>
</organism>
<gene>
    <name evidence="5 9" type="primary">pdxB</name>
    <name evidence="9" type="ORF">ACFQQA_05565</name>
</gene>
<dbReference type="Pfam" id="PF11890">
    <property type="entry name" value="DUF3410"/>
    <property type="match status" value="1"/>
</dbReference>
<feature type="binding site" evidence="5">
    <location>
        <position position="45"/>
    </location>
    <ligand>
        <name>substrate</name>
    </ligand>
</feature>
<feature type="domain" description="D-isomer specific 2-hydroxyacid dehydrogenase catalytic" evidence="6">
    <location>
        <begin position="9"/>
        <end position="278"/>
    </location>
</feature>
<dbReference type="Proteomes" id="UP001596506">
    <property type="component" value="Unassembled WGS sequence"/>
</dbReference>
<dbReference type="PROSITE" id="PS00065">
    <property type="entry name" value="D_2_HYDROXYACID_DH_1"/>
    <property type="match status" value="1"/>
</dbReference>
<dbReference type="EC" id="1.1.1.290" evidence="5"/>
<accession>A0ABW2ISX2</accession>
<feature type="binding site" evidence="5">
    <location>
        <position position="66"/>
    </location>
    <ligand>
        <name>substrate</name>
    </ligand>
</feature>
<evidence type="ECO:0000256" key="4">
    <source>
        <dbReference type="ARBA" id="ARBA00023096"/>
    </source>
</evidence>
<dbReference type="InterPro" id="IPR024531">
    <property type="entry name" value="Erythronate-4-P_DHase_dimer"/>
</dbReference>
<dbReference type="Pfam" id="PF02826">
    <property type="entry name" value="2-Hacid_dh_C"/>
    <property type="match status" value="1"/>
</dbReference>
<dbReference type="PANTHER" id="PTHR43761:SF1">
    <property type="entry name" value="D-ISOMER SPECIFIC 2-HYDROXYACID DEHYDROGENASE CATALYTIC DOMAIN-CONTAINING PROTEIN-RELATED"/>
    <property type="match status" value="1"/>
</dbReference>
<feature type="active site" evidence="5">
    <location>
        <position position="243"/>
    </location>
</feature>
<dbReference type="GO" id="GO:0033711">
    <property type="term" value="F:4-phosphoerythronate dehydrogenase activity"/>
    <property type="evidence" value="ECO:0007669"/>
    <property type="project" value="UniProtKB-EC"/>
</dbReference>
<feature type="binding site" evidence="5">
    <location>
        <position position="263"/>
    </location>
    <ligand>
        <name>NAD(+)</name>
        <dbReference type="ChEBI" id="CHEBI:57540"/>
    </ligand>
</feature>
<evidence type="ECO:0000313" key="9">
    <source>
        <dbReference type="EMBL" id="MFC7294187.1"/>
    </source>
</evidence>
<evidence type="ECO:0000256" key="1">
    <source>
        <dbReference type="ARBA" id="ARBA00022490"/>
    </source>
</evidence>
<evidence type="ECO:0000256" key="3">
    <source>
        <dbReference type="ARBA" id="ARBA00023027"/>
    </source>
</evidence>
<dbReference type="SUPFAM" id="SSF52283">
    <property type="entry name" value="Formate/glycerate dehydrogenase catalytic domain-like"/>
    <property type="match status" value="1"/>
</dbReference>
<evidence type="ECO:0000259" key="6">
    <source>
        <dbReference type="Pfam" id="PF00389"/>
    </source>
</evidence>
<proteinExistence type="inferred from homology"/>
<dbReference type="Gene3D" id="3.30.1370.170">
    <property type="match status" value="1"/>
</dbReference>
<keyword evidence="10" id="KW-1185">Reference proteome</keyword>
<dbReference type="InterPro" id="IPR020921">
    <property type="entry name" value="Erythronate-4-P_DHase"/>
</dbReference>
<comment type="catalytic activity">
    <reaction evidence="5">
        <text>4-phospho-D-erythronate + NAD(+) = (R)-3-hydroxy-2-oxo-4-phosphooxybutanoate + NADH + H(+)</text>
        <dbReference type="Rhea" id="RHEA:18829"/>
        <dbReference type="ChEBI" id="CHEBI:15378"/>
        <dbReference type="ChEBI" id="CHEBI:57540"/>
        <dbReference type="ChEBI" id="CHEBI:57945"/>
        <dbReference type="ChEBI" id="CHEBI:58538"/>
        <dbReference type="ChEBI" id="CHEBI:58766"/>
        <dbReference type="EC" id="1.1.1.290"/>
    </reaction>
</comment>
<keyword evidence="1 5" id="KW-0963">Cytoplasm</keyword>
<dbReference type="PANTHER" id="PTHR43761">
    <property type="entry name" value="D-ISOMER SPECIFIC 2-HYDROXYACID DEHYDROGENASE FAMILY PROTEIN (AFU_ORTHOLOGUE AFUA_1G13630)"/>
    <property type="match status" value="1"/>
</dbReference>
<dbReference type="SUPFAM" id="SSF51735">
    <property type="entry name" value="NAD(P)-binding Rossmann-fold domains"/>
    <property type="match status" value="1"/>
</dbReference>
<feature type="binding site" evidence="5">
    <location>
        <position position="264"/>
    </location>
    <ligand>
        <name>substrate</name>
    </ligand>
</feature>
<feature type="active site" description="Proton donor" evidence="5">
    <location>
        <position position="260"/>
    </location>
</feature>
<feature type="binding site" evidence="5">
    <location>
        <position position="147"/>
    </location>
    <ligand>
        <name>NAD(+)</name>
        <dbReference type="ChEBI" id="CHEBI:57540"/>
    </ligand>
</feature>
<comment type="subunit">
    <text evidence="5">Homodimer.</text>
</comment>
<evidence type="ECO:0000259" key="7">
    <source>
        <dbReference type="Pfam" id="PF02826"/>
    </source>
</evidence>
<feature type="binding site" evidence="5">
    <location>
        <position position="181"/>
    </location>
    <ligand>
        <name>NAD(+)</name>
        <dbReference type="ChEBI" id="CHEBI:57540"/>
    </ligand>
</feature>
<comment type="pathway">
    <text evidence="5">Cofactor biosynthesis; pyridoxine 5'-phosphate biosynthesis; pyridoxine 5'-phosphate from D-erythrose 4-phosphate: step 2/5.</text>
</comment>
<feature type="domain" description="Erythronate-4-phosphate dehydrogenase dimerisation" evidence="8">
    <location>
        <begin position="295"/>
        <end position="384"/>
    </location>
</feature>
<comment type="similarity">
    <text evidence="5">Belongs to the D-isomer specific 2-hydroxyacid dehydrogenase family. PdxB subfamily.</text>
</comment>
<dbReference type="EMBL" id="JBHTBD010000001">
    <property type="protein sequence ID" value="MFC7294187.1"/>
    <property type="molecule type" value="Genomic_DNA"/>
</dbReference>
<dbReference type="InterPro" id="IPR006140">
    <property type="entry name" value="D-isomer_DH_NAD-bd"/>
</dbReference>
<dbReference type="InterPro" id="IPR038251">
    <property type="entry name" value="PdxB_dimer_sf"/>
</dbReference>
<dbReference type="RefSeq" id="WP_100687948.1">
    <property type="nucleotide sequence ID" value="NZ_JBHTBD010000001.1"/>
</dbReference>
<keyword evidence="3 5" id="KW-0520">NAD</keyword>
<name>A0ABW2ISX2_9GAMM</name>
<evidence type="ECO:0000256" key="2">
    <source>
        <dbReference type="ARBA" id="ARBA00023002"/>
    </source>
</evidence>
<sequence>MLIVADENIPLLEEFFADIGEIRRIPGRTMSAEDVRDADLLLVRSVTRVDRALLQGSRARFVGTATIGTDHVDLGWLEDNGIRFSAAPGCNANSVAEYVLAILSVYAERCALDDWSRLSVGIVGAGNVGGKLADKLSRLGFTVRLCDPPRAEREPERELGNGLTFVDLDEALACDVVSLHTPLTRESAHPTYHMIGERELAGMTSEQLLINTGRGEVINSAALHERLMDSSAPLVALDVWEQEPEINPELVHKVWLATPHIAGYSLEGKVQGTEMIYQAASHFLGLPVRKKAGQFLPEPALSTVSFTGAADEHVAVRIALRACYDPRTDDARLRHALKTAAADGLGSAFDRLRRDYPVRRECSSLKVQLKGPGRSLQDSFRAIGFKLKV</sequence>
<dbReference type="InterPro" id="IPR050418">
    <property type="entry name" value="D-iso_2-hydroxyacid_DH_PdxB"/>
</dbReference>
<dbReference type="InterPro" id="IPR036291">
    <property type="entry name" value="NAD(P)-bd_dom_sf"/>
</dbReference>
<dbReference type="InterPro" id="IPR029752">
    <property type="entry name" value="D-isomer_DH_CS1"/>
</dbReference>